<evidence type="ECO:0000256" key="8">
    <source>
        <dbReference type="ARBA" id="ARBA00023034"/>
    </source>
</evidence>
<dbReference type="GO" id="GO:0006890">
    <property type="term" value="P:retrograde vesicle-mediated transport, Golgi to endoplasmic reticulum"/>
    <property type="evidence" value="ECO:0007669"/>
    <property type="project" value="UniProtKB-UniRule"/>
</dbReference>
<dbReference type="InterPro" id="IPR011012">
    <property type="entry name" value="Longin-like_dom_sf"/>
</dbReference>
<dbReference type="Gene3D" id="3.30.450.60">
    <property type="match status" value="1"/>
</dbReference>
<comment type="subcellular location">
    <subcellularLocation>
        <location evidence="12">Cytoplasm</location>
    </subcellularLocation>
    <subcellularLocation>
        <location evidence="1 12">Golgi apparatus membrane</location>
        <topology evidence="1 12">Peripheral membrane protein</topology>
        <orientation evidence="1 12">Cytoplasmic side</orientation>
    </subcellularLocation>
    <subcellularLocation>
        <location evidence="12">Cytoplasmic vesicle</location>
        <location evidence="12">COPI-coated vesicle membrane</location>
        <topology evidence="12">Peripheral membrane protein</topology>
        <orientation evidence="12">Cytoplasmic side</orientation>
    </subcellularLocation>
</comment>
<keyword evidence="6 12" id="KW-0931">ER-Golgi transport</keyword>
<evidence type="ECO:0000256" key="3">
    <source>
        <dbReference type="ARBA" id="ARBA00011775"/>
    </source>
</evidence>
<keyword evidence="17" id="KW-1185">Reference proteome</keyword>
<dbReference type="FunFam" id="3.30.450.60:FF:000013">
    <property type="entry name" value="Coatomer subunit zeta"/>
    <property type="match status" value="1"/>
</dbReference>
<dbReference type="GO" id="GO:0000139">
    <property type="term" value="C:Golgi membrane"/>
    <property type="evidence" value="ECO:0007669"/>
    <property type="project" value="UniProtKB-SubCell"/>
</dbReference>
<evidence type="ECO:0000256" key="4">
    <source>
        <dbReference type="ARBA" id="ARBA00022448"/>
    </source>
</evidence>
<dbReference type="GO" id="GO:0006886">
    <property type="term" value="P:intracellular protein transport"/>
    <property type="evidence" value="ECO:0007669"/>
    <property type="project" value="TreeGrafter"/>
</dbReference>
<feature type="signal peptide" evidence="13">
    <location>
        <begin position="1"/>
        <end position="20"/>
    </location>
</feature>
<keyword evidence="8 12" id="KW-0333">Golgi apparatus</keyword>
<proteinExistence type="inferred from homology"/>
<dbReference type="OrthoDB" id="10249988at2759"/>
<evidence type="ECO:0000313" key="17">
    <source>
        <dbReference type="Proteomes" id="UP000326924"/>
    </source>
</evidence>
<keyword evidence="5 12" id="KW-0963">Cytoplasm</keyword>
<evidence type="ECO:0000256" key="12">
    <source>
        <dbReference type="RuleBase" id="RU366053"/>
    </source>
</evidence>
<comment type="subunit">
    <text evidence="3 12">Oligomeric complex that consists of at least the alpha, beta, beta', gamma, delta, epsilon and zeta subunits.</text>
</comment>
<evidence type="ECO:0000256" key="9">
    <source>
        <dbReference type="ARBA" id="ARBA00023136"/>
    </source>
</evidence>
<dbReference type="EMBL" id="VXIS01000121">
    <property type="protein sequence ID" value="KAA8903184.1"/>
    <property type="molecule type" value="Genomic_DNA"/>
</dbReference>
<feature type="chain" id="PRO_5044097378" description="Coatomer subunit zeta" evidence="13">
    <location>
        <begin position="21"/>
        <end position="208"/>
    </location>
</feature>
<dbReference type="Pfam" id="PF01217">
    <property type="entry name" value="Clat_adaptor_s"/>
    <property type="match status" value="1"/>
</dbReference>
<keyword evidence="9 12" id="KW-0472">Membrane</keyword>
<keyword evidence="7 12" id="KW-0653">Protein transport</keyword>
<name>A0A5J5EUE1_9PEZI</name>
<dbReference type="InterPro" id="IPR022775">
    <property type="entry name" value="AP_mu_sigma_su"/>
</dbReference>
<keyword evidence="4 12" id="KW-0813">Transport</keyword>
<evidence type="ECO:0000256" key="1">
    <source>
        <dbReference type="ARBA" id="ARBA00004255"/>
    </source>
</evidence>
<evidence type="ECO:0000313" key="16">
    <source>
        <dbReference type="EMBL" id="KAA8903189.1"/>
    </source>
</evidence>
<evidence type="ECO:0000259" key="14">
    <source>
        <dbReference type="Pfam" id="PF01217"/>
    </source>
</evidence>
<dbReference type="GO" id="GO:0006891">
    <property type="term" value="P:intra-Golgi vesicle-mediated transport"/>
    <property type="evidence" value="ECO:0007669"/>
    <property type="project" value="TreeGrafter"/>
</dbReference>
<dbReference type="FunCoup" id="A0A5J5EUE1">
    <property type="interactions" value="539"/>
</dbReference>
<evidence type="ECO:0000256" key="11">
    <source>
        <dbReference type="ARBA" id="ARBA00045555"/>
    </source>
</evidence>
<evidence type="ECO:0000256" key="13">
    <source>
        <dbReference type="SAM" id="SignalP"/>
    </source>
</evidence>
<comment type="similarity">
    <text evidence="2 12">Belongs to the adaptor complexes small subunit family.</text>
</comment>
<dbReference type="InterPro" id="IPR039652">
    <property type="entry name" value="Coatomer_zeta"/>
</dbReference>
<reference evidence="16 17" key="1">
    <citation type="submission" date="2019-09" db="EMBL/GenBank/DDBJ databases">
        <title>Draft genome of the ectomycorrhizal ascomycete Sphaerosporella brunnea.</title>
        <authorList>
            <consortium name="DOE Joint Genome Institute"/>
            <person name="Benucci G.M."/>
            <person name="Marozzi G."/>
            <person name="Antonielli L."/>
            <person name="Sanchez S."/>
            <person name="Marco P."/>
            <person name="Wang X."/>
            <person name="Falini L.B."/>
            <person name="Barry K."/>
            <person name="Haridas S."/>
            <person name="Lipzen A."/>
            <person name="Labutti K."/>
            <person name="Grigoriev I.V."/>
            <person name="Murat C."/>
            <person name="Martin F."/>
            <person name="Albertini E."/>
            <person name="Donnini D."/>
            <person name="Bonito G."/>
        </authorList>
    </citation>
    <scope>NUCLEOTIDE SEQUENCE [LARGE SCALE GENOMIC DNA]</scope>
    <source>
        <strain evidence="16 17">Sb_GMNB300</strain>
    </source>
</reference>
<feature type="domain" description="AP complex mu/sigma subunit" evidence="14">
    <location>
        <begin position="10"/>
        <end position="168"/>
    </location>
</feature>
<accession>A0A5J5EUE1</accession>
<dbReference type="AlphaFoldDB" id="A0A5J5EUE1"/>
<gene>
    <name evidence="15" type="ORF">FN846DRAFT_891240</name>
    <name evidence="16" type="ORF">FN846DRAFT_891243</name>
</gene>
<evidence type="ECO:0000256" key="7">
    <source>
        <dbReference type="ARBA" id="ARBA00022927"/>
    </source>
</evidence>
<keyword evidence="10 12" id="KW-0968">Cytoplasmic vesicle</keyword>
<protein>
    <recommendedName>
        <fullName evidence="12">Coatomer subunit zeta</fullName>
    </recommendedName>
</protein>
<organism evidence="16 17">
    <name type="scientific">Sphaerosporella brunnea</name>
    <dbReference type="NCBI Taxonomy" id="1250544"/>
    <lineage>
        <taxon>Eukaryota</taxon>
        <taxon>Fungi</taxon>
        <taxon>Dikarya</taxon>
        <taxon>Ascomycota</taxon>
        <taxon>Pezizomycotina</taxon>
        <taxon>Pezizomycetes</taxon>
        <taxon>Pezizales</taxon>
        <taxon>Pyronemataceae</taxon>
        <taxon>Sphaerosporella</taxon>
    </lineage>
</organism>
<sequence>MSPNFSLFSVNALLILGADGTRILAKYYTPPHTTGTSQNPYPTPKEQKAFEKGLLEKTVKSTADIILYDNHVVVFKAEGDVMLYIVGGLDENEMLLWQVVLALRDTLQILLKWVSPWAELEARREMGNSTDKRTIIENYDLVALAIEEIIDDGIILDTDPTAIVQRVSRPPQQDVQLSNIDLSEKGLLNAWEFGKKQLAERLRQGLQT</sequence>
<dbReference type="PANTHER" id="PTHR11043:SF0">
    <property type="entry name" value="COATOMER SUBUNIT ZETA"/>
    <property type="match status" value="1"/>
</dbReference>
<comment type="caution">
    <text evidence="16">The sequence shown here is derived from an EMBL/GenBank/DDBJ whole genome shotgun (WGS) entry which is preliminary data.</text>
</comment>
<evidence type="ECO:0000313" key="15">
    <source>
        <dbReference type="EMBL" id="KAA8903184.1"/>
    </source>
</evidence>
<evidence type="ECO:0000256" key="2">
    <source>
        <dbReference type="ARBA" id="ARBA00006972"/>
    </source>
</evidence>
<keyword evidence="13" id="KW-0732">Signal</keyword>
<evidence type="ECO:0000256" key="5">
    <source>
        <dbReference type="ARBA" id="ARBA00022490"/>
    </source>
</evidence>
<dbReference type="Proteomes" id="UP000326924">
    <property type="component" value="Unassembled WGS sequence"/>
</dbReference>
<dbReference type="SUPFAM" id="SSF64356">
    <property type="entry name" value="SNARE-like"/>
    <property type="match status" value="1"/>
</dbReference>
<dbReference type="GO" id="GO:0030126">
    <property type="term" value="C:COPI vesicle coat"/>
    <property type="evidence" value="ECO:0007669"/>
    <property type="project" value="UniProtKB-UniRule"/>
</dbReference>
<dbReference type="PANTHER" id="PTHR11043">
    <property type="entry name" value="ZETA-COAT PROTEIN"/>
    <property type="match status" value="1"/>
</dbReference>
<evidence type="ECO:0000256" key="10">
    <source>
        <dbReference type="ARBA" id="ARBA00023329"/>
    </source>
</evidence>
<evidence type="ECO:0000256" key="6">
    <source>
        <dbReference type="ARBA" id="ARBA00022892"/>
    </source>
</evidence>
<dbReference type="EMBL" id="VXIS01000121">
    <property type="protein sequence ID" value="KAA8903189.1"/>
    <property type="molecule type" value="Genomic_DNA"/>
</dbReference>
<comment type="function">
    <text evidence="11">The coatomer is a cytosolic protein complex that binds to dilysine motifs and reversibly associates with Golgi non-clathrin-coated vesicles, which further mediate biosynthetic protein transport from the ER, via the Golgi up to the trans Golgi network. Coatomer complex is required for budding from Golgi membranes, and is essential for the retrograde Golgi-to-ER transport of dilysine-tagged proteins. The zeta subunit may be involved in regulating the coat assembly and, hence, the rate of biosynthetic protein transport due to its association-dissociation properties with the coatomer complex.</text>
</comment>